<dbReference type="SUPFAM" id="SSF88946">
    <property type="entry name" value="Sigma2 domain of RNA polymerase sigma factors"/>
    <property type="match status" value="1"/>
</dbReference>
<sequence length="507" mass="50655">MLDSGGDDRTLLVRVRAGDDDAFTELYERHVGPVRRLAWALTRNAAEAEDLVAESFFRVLRVVRRGRGPVDNARPYLLTVARRVASEWSSKRSEIPVEDVAASDNAPLEENDGSDGVELEMLARAFRSLPPRWQRVLWHVEVEGEGPSSVAPMLGLTPNATAALAHRAREGLRAAYVQAHLREQERPLDCQPVVAKLGAYSVGRLRRRDAARVRAHLAWCPACRELHAELDEVGAALRADLGVLLAAAGVLAGVSGRAAVTVGAFASGATSGAASGSGIGAASSGAAAAAVPAAVPTAAATSAVAAGGVAAGMKSLVVAASVAAVGLFGFGVGGGSGSHLAAPASCVVACPSTIPRSAVTGGSSDPDDPGPGGPSGPGATSGGAEGRTSAGHGKEKGRDKATGEGRDNGTGKESGAADGDGGGTDEGAGQPAGATAAGPESSADAGSATSGGRRGRPPAGRPNRPPRGAHAGHGVGPAPPGNHDPSRGSPPDPWPGRPGGPPGHRVR</sequence>
<evidence type="ECO:0000313" key="9">
    <source>
        <dbReference type="EMBL" id="GDY31159.1"/>
    </source>
</evidence>
<evidence type="ECO:0000259" key="8">
    <source>
        <dbReference type="Pfam" id="PF13490"/>
    </source>
</evidence>
<gene>
    <name evidence="9" type="ORF">GTS_27920</name>
</gene>
<keyword evidence="3" id="KW-0731">Sigma factor</keyword>
<keyword evidence="10" id="KW-1185">Reference proteome</keyword>
<dbReference type="InterPro" id="IPR014284">
    <property type="entry name" value="RNA_pol_sigma-70_dom"/>
</dbReference>
<evidence type="ECO:0000256" key="6">
    <source>
        <dbReference type="SAM" id="MobiDB-lite"/>
    </source>
</evidence>
<feature type="compositionally biased region" description="Gly residues" evidence="6">
    <location>
        <begin position="375"/>
        <end position="385"/>
    </location>
</feature>
<feature type="compositionally biased region" description="Pro residues" evidence="6">
    <location>
        <begin position="477"/>
        <end position="501"/>
    </location>
</feature>
<reference evidence="10" key="1">
    <citation type="submission" date="2019-04" db="EMBL/GenBank/DDBJ databases">
        <title>Draft genome sequence of Pseudonocardiaceae bacterium SL3-2-4.</title>
        <authorList>
            <person name="Ningsih F."/>
            <person name="Yokota A."/>
            <person name="Sakai Y."/>
            <person name="Nanatani K."/>
            <person name="Yabe S."/>
            <person name="Oetari A."/>
            <person name="Sjamsuridzal W."/>
        </authorList>
    </citation>
    <scope>NUCLEOTIDE SEQUENCE [LARGE SCALE GENOMIC DNA]</scope>
    <source>
        <strain evidence="10">SL3-2-4</strain>
    </source>
</reference>
<dbReference type="GO" id="GO:0003677">
    <property type="term" value="F:DNA binding"/>
    <property type="evidence" value="ECO:0007669"/>
    <property type="project" value="UniProtKB-KW"/>
</dbReference>
<evidence type="ECO:0000256" key="1">
    <source>
        <dbReference type="ARBA" id="ARBA00010641"/>
    </source>
</evidence>
<evidence type="ECO:0000256" key="3">
    <source>
        <dbReference type="ARBA" id="ARBA00023082"/>
    </source>
</evidence>
<dbReference type="EMBL" id="BJFL01000012">
    <property type="protein sequence ID" value="GDY31159.1"/>
    <property type="molecule type" value="Genomic_DNA"/>
</dbReference>
<dbReference type="Gene3D" id="1.10.10.10">
    <property type="entry name" value="Winged helix-like DNA-binding domain superfamily/Winged helix DNA-binding domain"/>
    <property type="match status" value="1"/>
</dbReference>
<dbReference type="Gene3D" id="1.10.10.1320">
    <property type="entry name" value="Anti-sigma factor, zinc-finger domain"/>
    <property type="match status" value="1"/>
</dbReference>
<dbReference type="InterPro" id="IPR013324">
    <property type="entry name" value="RNA_pol_sigma_r3/r4-like"/>
</dbReference>
<evidence type="ECO:0000259" key="7">
    <source>
        <dbReference type="Pfam" id="PF04542"/>
    </source>
</evidence>
<dbReference type="GO" id="GO:0006352">
    <property type="term" value="P:DNA-templated transcription initiation"/>
    <property type="evidence" value="ECO:0007669"/>
    <property type="project" value="InterPro"/>
</dbReference>
<dbReference type="NCBIfam" id="TIGR02937">
    <property type="entry name" value="sigma70-ECF"/>
    <property type="match status" value="1"/>
</dbReference>
<dbReference type="GO" id="GO:0016987">
    <property type="term" value="F:sigma factor activity"/>
    <property type="evidence" value="ECO:0007669"/>
    <property type="project" value="UniProtKB-KW"/>
</dbReference>
<dbReference type="Gene3D" id="1.10.1740.10">
    <property type="match status" value="1"/>
</dbReference>
<dbReference type="InterPro" id="IPR007627">
    <property type="entry name" value="RNA_pol_sigma70_r2"/>
</dbReference>
<evidence type="ECO:0000313" key="10">
    <source>
        <dbReference type="Proteomes" id="UP000298860"/>
    </source>
</evidence>
<comment type="similarity">
    <text evidence="1">Belongs to the sigma-70 factor family. ECF subfamily.</text>
</comment>
<evidence type="ECO:0000256" key="4">
    <source>
        <dbReference type="ARBA" id="ARBA00023125"/>
    </source>
</evidence>
<evidence type="ECO:0000256" key="5">
    <source>
        <dbReference type="ARBA" id="ARBA00023163"/>
    </source>
</evidence>
<organism evidence="9 10">
    <name type="scientific">Gandjariella thermophila</name>
    <dbReference type="NCBI Taxonomy" id="1931992"/>
    <lineage>
        <taxon>Bacteria</taxon>
        <taxon>Bacillati</taxon>
        <taxon>Actinomycetota</taxon>
        <taxon>Actinomycetes</taxon>
        <taxon>Pseudonocardiales</taxon>
        <taxon>Pseudonocardiaceae</taxon>
        <taxon>Gandjariella</taxon>
    </lineage>
</organism>
<proteinExistence type="inferred from homology"/>
<keyword evidence="4" id="KW-0238">DNA-binding</keyword>
<dbReference type="SUPFAM" id="SSF88659">
    <property type="entry name" value="Sigma3 and sigma4 domains of RNA polymerase sigma factors"/>
    <property type="match status" value="1"/>
</dbReference>
<dbReference type="AlphaFoldDB" id="A0A4D4J9S5"/>
<feature type="compositionally biased region" description="Basic and acidic residues" evidence="6">
    <location>
        <begin position="392"/>
        <end position="410"/>
    </location>
</feature>
<dbReference type="InterPro" id="IPR041916">
    <property type="entry name" value="Anti_sigma_zinc_sf"/>
</dbReference>
<dbReference type="PANTHER" id="PTHR43133">
    <property type="entry name" value="RNA POLYMERASE ECF-TYPE SIGMA FACTO"/>
    <property type="match status" value="1"/>
</dbReference>
<dbReference type="Pfam" id="PF13490">
    <property type="entry name" value="zf-HC2"/>
    <property type="match status" value="1"/>
</dbReference>
<dbReference type="Proteomes" id="UP000298860">
    <property type="component" value="Unassembled WGS sequence"/>
</dbReference>
<protein>
    <recommendedName>
        <fullName evidence="11">RNA polymerase sigma-70 region 2 domain-containing protein</fullName>
    </recommendedName>
</protein>
<dbReference type="InterPro" id="IPR027383">
    <property type="entry name" value="Znf_put"/>
</dbReference>
<keyword evidence="2" id="KW-0805">Transcription regulation</keyword>
<evidence type="ECO:0000256" key="2">
    <source>
        <dbReference type="ARBA" id="ARBA00023015"/>
    </source>
</evidence>
<accession>A0A4D4J9S5</accession>
<name>A0A4D4J9S5_9PSEU</name>
<keyword evidence="5" id="KW-0804">Transcription</keyword>
<feature type="compositionally biased region" description="Low complexity" evidence="6">
    <location>
        <begin position="427"/>
        <end position="458"/>
    </location>
</feature>
<dbReference type="InterPro" id="IPR039425">
    <property type="entry name" value="RNA_pol_sigma-70-like"/>
</dbReference>
<feature type="domain" description="Putative zinc-finger" evidence="8">
    <location>
        <begin position="190"/>
        <end position="224"/>
    </location>
</feature>
<dbReference type="PANTHER" id="PTHR43133:SF8">
    <property type="entry name" value="RNA POLYMERASE SIGMA FACTOR HI_1459-RELATED"/>
    <property type="match status" value="1"/>
</dbReference>
<dbReference type="InterPro" id="IPR013325">
    <property type="entry name" value="RNA_pol_sigma_r2"/>
</dbReference>
<feature type="region of interest" description="Disordered" evidence="6">
    <location>
        <begin position="358"/>
        <end position="507"/>
    </location>
</feature>
<dbReference type="RefSeq" id="WP_192909527.1">
    <property type="nucleotide sequence ID" value="NZ_BJFL01000012.1"/>
</dbReference>
<dbReference type="Pfam" id="PF04542">
    <property type="entry name" value="Sigma70_r2"/>
    <property type="match status" value="1"/>
</dbReference>
<comment type="caution">
    <text evidence="9">The sequence shown here is derived from an EMBL/GenBank/DDBJ whole genome shotgun (WGS) entry which is preliminary data.</text>
</comment>
<feature type="domain" description="RNA polymerase sigma-70 region 2" evidence="7">
    <location>
        <begin position="26"/>
        <end position="90"/>
    </location>
</feature>
<evidence type="ECO:0008006" key="11">
    <source>
        <dbReference type="Google" id="ProtNLM"/>
    </source>
</evidence>
<dbReference type="InterPro" id="IPR036388">
    <property type="entry name" value="WH-like_DNA-bd_sf"/>
</dbReference>